<dbReference type="InterPro" id="IPR053976">
    <property type="entry name" value="PFF1_TM"/>
</dbReference>
<dbReference type="PANTHER" id="PTHR12147:SF58">
    <property type="entry name" value="VACUOLAR MEMBRANE PROTEASE"/>
    <property type="match status" value="1"/>
</dbReference>
<evidence type="ECO:0000313" key="22">
    <source>
        <dbReference type="Proteomes" id="UP000283269"/>
    </source>
</evidence>
<comment type="similarity">
    <text evidence="4 15">Belongs to the peptidase M28 family.</text>
</comment>
<keyword evidence="12" id="KW-0482">Metalloprotease</keyword>
<dbReference type="OrthoDB" id="76293at2759"/>
<organism evidence="21 22">
    <name type="scientific">Psilocybe cyanescens</name>
    <dbReference type="NCBI Taxonomy" id="93625"/>
    <lineage>
        <taxon>Eukaryota</taxon>
        <taxon>Fungi</taxon>
        <taxon>Dikarya</taxon>
        <taxon>Basidiomycota</taxon>
        <taxon>Agaricomycotina</taxon>
        <taxon>Agaricomycetes</taxon>
        <taxon>Agaricomycetidae</taxon>
        <taxon>Agaricales</taxon>
        <taxon>Agaricineae</taxon>
        <taxon>Strophariaceae</taxon>
        <taxon>Psilocybe</taxon>
    </lineage>
</organism>
<feature type="region of interest" description="Disordered" evidence="16">
    <location>
        <begin position="331"/>
        <end position="352"/>
    </location>
</feature>
<feature type="transmembrane region" description="Helical" evidence="17">
    <location>
        <begin position="547"/>
        <end position="567"/>
    </location>
</feature>
<keyword evidence="13 17" id="KW-0472">Membrane</keyword>
<feature type="transmembrane region" description="Helical" evidence="17">
    <location>
        <begin position="290"/>
        <end position="318"/>
    </location>
</feature>
<reference evidence="21 22" key="1">
    <citation type="journal article" date="2018" name="Evol. Lett.">
        <title>Horizontal gene cluster transfer increased hallucinogenic mushroom diversity.</title>
        <authorList>
            <person name="Reynolds H.T."/>
            <person name="Vijayakumar V."/>
            <person name="Gluck-Thaler E."/>
            <person name="Korotkin H.B."/>
            <person name="Matheny P.B."/>
            <person name="Slot J.C."/>
        </authorList>
    </citation>
    <scope>NUCLEOTIDE SEQUENCE [LARGE SCALE GENOMIC DNA]</scope>
    <source>
        <strain evidence="21 22">2631</strain>
    </source>
</reference>
<dbReference type="EMBL" id="NHYD01001791">
    <property type="protein sequence ID" value="PPQ89879.1"/>
    <property type="molecule type" value="Genomic_DNA"/>
</dbReference>
<sequence length="1114" mass="122481">IAANPHPYISRANDNVRAYILSRVLPLSEKYPHVHVDNDLSSNASWASPNFGVYFEGMNILIKVDGTSESSEGAVLFSAHFDSVSTATGAIDDGSGVATLLQLVQYFAENRTKRTAIFNVNNGEEDGLHGAHAFLQHPWSKQTDTFLNLEGAAAGGRPILFRATSMSPVRSFRNKNLIPHPHANVLSSDAFSRGIIRSSTDFSIYSGPGPTAGMKGLDLAFYKGRSRYHSKYDAVQHTVGGIKSLWSMMEVARGVGVGLLNVPFDDKLKAEVANIDDDPVYFDVFKKVIVVFHLTSLLTFNVVIMIAGPIVLILLLVFEKFFLGGQSHVSSQPATEASPEPAPEVNGNRTSGISNSRLRYLTARTTAHPVVVDDQSDIAVPDSRSSVTSKARNYLEMFKKVIVVFHLTSLLTFNVVIMIAGPIVLILLLVFEKFFLGGQSHISSRPAAEATPEPAPEVNGNRTSGISNSRLRYLTARTTAHPVVVDDQSDVAVPDSPVEIRQSGSLAHTIWSHAKFWVALVLAAGLLVLLTWGYVVVNPFAIYFSPYLVLFAFMTLAYLALVFILTFPSSLPFYHAKGNHNPSHFLLKPAQQQKHTIFLHLYTFTWILLVLATLGITKLDPGLGGGYLISAWNFCVGSSLIIGVIEGLVTSAAWKGHDEDEELPGEEVEGDLPRRSHRHVEDADESTPLLWRENEGGDSSGQVQHQHAQPKAEEEGGAGTLASWWWIPQFLISVPFPVILWGHVTMLLLDAVPQTMTDGASPWSVYSLTLLLALILVLPLTPFAYKLRPSRLFTLFVLTIFLFSTIYTMVTFPFSVNAPLKVFFQQRVEFPSRALYDTLDPELKPRVITSISGPPKYVLKSIIGSLPSSQGQPILCRGENSKPGLLSCEWEVGPRMWPSPGSYTPPSPNDTSSDAKWEVGQLFKVSVVRSGPSSAVISVRGRNTRSCRAYFDSGSVYEYNLWPASHSGRGSDDEQEVQEGRTEQAAFAAAKTHLQDGYEIGPKGIKEIRLWSRTWEKQFRVEVDWKNATEIGTPGMYGRVACVWAQYESGMVDNGALYDPGADTGSLEIRSRLVREEDRPKIPAFEEVLAFLPEWATVSKLTDGLVEASVPFIA</sequence>
<dbReference type="InterPro" id="IPR048024">
    <property type="entry name" value="Fxna-like_M28_dom"/>
</dbReference>
<dbReference type="InterPro" id="IPR045175">
    <property type="entry name" value="M28_fam"/>
</dbReference>
<dbReference type="Pfam" id="PF22250">
    <property type="entry name" value="PFF1_C"/>
    <property type="match status" value="1"/>
</dbReference>
<feature type="transmembrane region" description="Helical" evidence="17">
    <location>
        <begin position="792"/>
        <end position="816"/>
    </location>
</feature>
<evidence type="ECO:0000256" key="12">
    <source>
        <dbReference type="ARBA" id="ARBA00023049"/>
    </source>
</evidence>
<dbReference type="PANTHER" id="PTHR12147">
    <property type="entry name" value="METALLOPEPTIDASE M28 FAMILY MEMBER"/>
    <property type="match status" value="1"/>
</dbReference>
<feature type="domain" description="Vacuolar membrane protease transmembrane" evidence="20">
    <location>
        <begin position="516"/>
        <end position="650"/>
    </location>
</feature>
<dbReference type="GO" id="GO:0008235">
    <property type="term" value="F:metalloexopeptidase activity"/>
    <property type="evidence" value="ECO:0007669"/>
    <property type="project" value="InterPro"/>
</dbReference>
<gene>
    <name evidence="21" type="ORF">CVT25_004801</name>
</gene>
<feature type="transmembrane region" description="Helical" evidence="17">
    <location>
        <begin position="516"/>
        <end position="535"/>
    </location>
</feature>
<evidence type="ECO:0000256" key="10">
    <source>
        <dbReference type="ARBA" id="ARBA00022833"/>
    </source>
</evidence>
<evidence type="ECO:0000256" key="5">
    <source>
        <dbReference type="ARBA" id="ARBA00022554"/>
    </source>
</evidence>
<dbReference type="Proteomes" id="UP000283269">
    <property type="component" value="Unassembled WGS sequence"/>
</dbReference>
<dbReference type="GO" id="GO:0046872">
    <property type="term" value="F:metal ion binding"/>
    <property type="evidence" value="ECO:0007669"/>
    <property type="project" value="UniProtKB-KW"/>
</dbReference>
<evidence type="ECO:0000256" key="15">
    <source>
        <dbReference type="RuleBase" id="RU361240"/>
    </source>
</evidence>
<keyword evidence="22" id="KW-1185">Reference proteome</keyword>
<dbReference type="Pfam" id="PF22251">
    <property type="entry name" value="PFF1_TM"/>
    <property type="match status" value="2"/>
</dbReference>
<evidence type="ECO:0000313" key="21">
    <source>
        <dbReference type="EMBL" id="PPQ89879.1"/>
    </source>
</evidence>
<evidence type="ECO:0000256" key="7">
    <source>
        <dbReference type="ARBA" id="ARBA00022692"/>
    </source>
</evidence>
<keyword evidence="6 15" id="KW-0645">Protease</keyword>
<dbReference type="InterPro" id="IPR007484">
    <property type="entry name" value="Peptidase_M28"/>
</dbReference>
<comment type="cofactor">
    <cofactor evidence="1">
        <name>Zn(2+)</name>
        <dbReference type="ChEBI" id="CHEBI:29105"/>
    </cofactor>
</comment>
<dbReference type="CDD" id="cd03875">
    <property type="entry name" value="M28_Fxna_like"/>
    <property type="match status" value="1"/>
</dbReference>
<evidence type="ECO:0000256" key="6">
    <source>
        <dbReference type="ARBA" id="ARBA00022670"/>
    </source>
</evidence>
<evidence type="ECO:0000256" key="2">
    <source>
        <dbReference type="ARBA" id="ARBA00003273"/>
    </source>
</evidence>
<evidence type="ECO:0000256" key="11">
    <source>
        <dbReference type="ARBA" id="ARBA00022989"/>
    </source>
</evidence>
<dbReference type="Pfam" id="PF04389">
    <property type="entry name" value="Peptidase_M28"/>
    <property type="match status" value="1"/>
</dbReference>
<feature type="domain" description="Vacuolar membrane protease transmembrane" evidence="20">
    <location>
        <begin position="673"/>
        <end position="787"/>
    </location>
</feature>
<evidence type="ECO:0000256" key="8">
    <source>
        <dbReference type="ARBA" id="ARBA00022723"/>
    </source>
</evidence>
<evidence type="ECO:0000256" key="3">
    <source>
        <dbReference type="ARBA" id="ARBA00004128"/>
    </source>
</evidence>
<feature type="transmembrane region" description="Helical" evidence="17">
    <location>
        <begin position="597"/>
        <end position="617"/>
    </location>
</feature>
<dbReference type="EC" id="3.4.-.-" evidence="15"/>
<feature type="domain" description="Vacuolar membrane protease C-terminal" evidence="19">
    <location>
        <begin position="820"/>
        <end position="1107"/>
    </location>
</feature>
<evidence type="ECO:0000256" key="9">
    <source>
        <dbReference type="ARBA" id="ARBA00022801"/>
    </source>
</evidence>
<evidence type="ECO:0000256" key="16">
    <source>
        <dbReference type="SAM" id="MobiDB-lite"/>
    </source>
</evidence>
<dbReference type="Gene3D" id="3.40.630.10">
    <property type="entry name" value="Zn peptidases"/>
    <property type="match status" value="1"/>
</dbReference>
<keyword evidence="9 15" id="KW-0378">Hydrolase</keyword>
<comment type="subcellular location">
    <subcellularLocation>
        <location evidence="3">Vacuole membrane</location>
        <topology evidence="3">Multi-pass membrane protein</topology>
    </subcellularLocation>
</comment>
<feature type="transmembrane region" description="Helical" evidence="17">
    <location>
        <begin position="629"/>
        <end position="649"/>
    </location>
</feature>
<feature type="region of interest" description="Disordered" evidence="16">
    <location>
        <begin position="658"/>
        <end position="712"/>
    </location>
</feature>
<feature type="transmembrane region" description="Helical" evidence="17">
    <location>
        <begin position="763"/>
        <end position="785"/>
    </location>
</feature>
<feature type="non-terminal residue" evidence="21">
    <location>
        <position position="1"/>
    </location>
</feature>
<dbReference type="STRING" id="93625.A0A409XGK4"/>
<evidence type="ECO:0000256" key="4">
    <source>
        <dbReference type="ARBA" id="ARBA00010918"/>
    </source>
</evidence>
<dbReference type="InterPro" id="IPR053975">
    <property type="entry name" value="PFF1_C"/>
</dbReference>
<keyword evidence="10 15" id="KW-0862">Zinc</keyword>
<name>A0A409XGK4_PSICY</name>
<dbReference type="GO" id="GO:0006508">
    <property type="term" value="P:proteolysis"/>
    <property type="evidence" value="ECO:0007669"/>
    <property type="project" value="UniProtKB-KW"/>
</dbReference>
<evidence type="ECO:0000259" key="18">
    <source>
        <dbReference type="Pfam" id="PF04389"/>
    </source>
</evidence>
<dbReference type="SUPFAM" id="SSF53187">
    <property type="entry name" value="Zn-dependent exopeptidases"/>
    <property type="match status" value="1"/>
</dbReference>
<keyword evidence="5" id="KW-0926">Vacuole</keyword>
<feature type="compositionally biased region" description="Acidic residues" evidence="16">
    <location>
        <begin position="659"/>
        <end position="670"/>
    </location>
</feature>
<evidence type="ECO:0000256" key="13">
    <source>
        <dbReference type="ARBA" id="ARBA00023136"/>
    </source>
</evidence>
<comment type="function">
    <text evidence="2">May be involved in vacuolar sorting and osmoregulation.</text>
</comment>
<protein>
    <recommendedName>
        <fullName evidence="15">Peptide hydrolase</fullName>
        <ecNumber evidence="15">3.4.-.-</ecNumber>
    </recommendedName>
</protein>
<keyword evidence="7 17" id="KW-0812">Transmembrane</keyword>
<dbReference type="InParanoid" id="A0A409XGK4"/>
<keyword evidence="11 17" id="KW-1133">Transmembrane helix</keyword>
<keyword evidence="14" id="KW-0325">Glycoprotein</keyword>
<proteinExistence type="inferred from homology"/>
<evidence type="ECO:0000259" key="19">
    <source>
        <dbReference type="Pfam" id="PF22250"/>
    </source>
</evidence>
<dbReference type="GO" id="GO:0005774">
    <property type="term" value="C:vacuolar membrane"/>
    <property type="evidence" value="ECO:0007669"/>
    <property type="project" value="UniProtKB-SubCell"/>
</dbReference>
<evidence type="ECO:0000256" key="17">
    <source>
        <dbReference type="SAM" id="Phobius"/>
    </source>
</evidence>
<evidence type="ECO:0000259" key="20">
    <source>
        <dbReference type="Pfam" id="PF22251"/>
    </source>
</evidence>
<dbReference type="AlphaFoldDB" id="A0A409XGK4"/>
<keyword evidence="8 15" id="KW-0479">Metal-binding</keyword>
<feature type="domain" description="Peptidase M28" evidence="18">
    <location>
        <begin position="59"/>
        <end position="238"/>
    </location>
</feature>
<evidence type="ECO:0000256" key="14">
    <source>
        <dbReference type="ARBA" id="ARBA00023180"/>
    </source>
</evidence>
<accession>A0A409XGK4</accession>
<comment type="caution">
    <text evidence="21">The sequence shown here is derived from an EMBL/GenBank/DDBJ whole genome shotgun (WGS) entry which is preliminary data.</text>
</comment>
<feature type="transmembrane region" description="Helical" evidence="17">
    <location>
        <begin position="403"/>
        <end position="431"/>
    </location>
</feature>
<feature type="region of interest" description="Disordered" evidence="16">
    <location>
        <begin position="444"/>
        <end position="463"/>
    </location>
</feature>
<evidence type="ECO:0000256" key="1">
    <source>
        <dbReference type="ARBA" id="ARBA00001947"/>
    </source>
</evidence>